<dbReference type="InterPro" id="IPR036086">
    <property type="entry name" value="ParB/Sulfiredoxin_sf"/>
</dbReference>
<evidence type="ECO:0000313" key="5">
    <source>
        <dbReference type="Proteomes" id="UP000218257"/>
    </source>
</evidence>
<dbReference type="InterPro" id="IPR003115">
    <property type="entry name" value="ParB_N"/>
</dbReference>
<reference evidence="3 5" key="2">
    <citation type="journal article" date="2017" name="Sci. Rep.">
        <title>Isolation and genomic characterization of a Dehalococcoides strain suggests genomic rearrangement during culture.</title>
        <authorList>
            <person name="Yohda M."/>
            <person name="Ikegami K."/>
            <person name="Aita Y."/>
            <person name="Kitajima M."/>
            <person name="Takechi A."/>
            <person name="Iwamoto M."/>
            <person name="Fukuda T."/>
            <person name="Tamura N."/>
            <person name="Shibasaki J."/>
            <person name="Koike S."/>
            <person name="Komatsu D."/>
            <person name="Miyagi S."/>
            <person name="Nishimura M."/>
            <person name="Uchino Y."/>
            <person name="Shiroma A."/>
            <person name="Shimoji M."/>
            <person name="Tamotsu H."/>
            <person name="Ashimine N."/>
            <person name="Shinzato M."/>
            <person name="Ohki S."/>
            <person name="Nakano K."/>
            <person name="Teruya K."/>
            <person name="Satou K."/>
            <person name="Hirano T."/>
            <person name="Yagi O."/>
        </authorList>
    </citation>
    <scope>NUCLEOTIDE SEQUENCE [LARGE SCALE GENOMIC DNA]</scope>
    <source>
        <strain evidence="3 5">UCH-ATV1</strain>
    </source>
</reference>
<dbReference type="GO" id="GO:0005694">
    <property type="term" value="C:chromosome"/>
    <property type="evidence" value="ECO:0007669"/>
    <property type="project" value="TreeGrafter"/>
</dbReference>
<proteinExistence type="predicted"/>
<feature type="domain" description="ParB-like N-terminal" evidence="1">
    <location>
        <begin position="4"/>
        <end position="93"/>
    </location>
</feature>
<dbReference type="PANTHER" id="PTHR33375">
    <property type="entry name" value="CHROMOSOME-PARTITIONING PROTEIN PARB-RELATED"/>
    <property type="match status" value="1"/>
</dbReference>
<dbReference type="Pfam" id="PF02195">
    <property type="entry name" value="ParB_N"/>
    <property type="match status" value="1"/>
</dbReference>
<dbReference type="RefSeq" id="WP_012882539.1">
    <property type="nucleotide sequence ID" value="NZ_AP017649.1"/>
</dbReference>
<evidence type="ECO:0000313" key="3">
    <source>
        <dbReference type="EMBL" id="BAZ97882.1"/>
    </source>
</evidence>
<protein>
    <submittedName>
        <fullName evidence="3">ParB domain-containing protein nuclease</fullName>
    </submittedName>
    <submittedName>
        <fullName evidence="2">ParB-like nuclease domain-containing protein</fullName>
    </submittedName>
</protein>
<dbReference type="Gene3D" id="3.90.1530.10">
    <property type="entry name" value="Conserved hypothetical protein from pyrococcus furiosus pfu- 392566-001, ParB domain"/>
    <property type="match status" value="1"/>
</dbReference>
<dbReference type="EMBL" id="AP017649">
    <property type="protein sequence ID" value="BAZ97882.1"/>
    <property type="molecule type" value="Genomic_DNA"/>
</dbReference>
<name>A0A142VBG7_9CHLR</name>
<dbReference type="AlphaFoldDB" id="A0A142VBG7"/>
<reference evidence="2 4" key="1">
    <citation type="submission" date="2015-03" db="EMBL/GenBank/DDBJ databases">
        <title>Genomic characterization of Dehalococcoides mccartyi strain 11a5, an unusal plasmid-containing chloroethene dechlorinator.</title>
        <authorList>
            <person name="Zhao S."/>
            <person name="Ding C."/>
            <person name="He J."/>
        </authorList>
    </citation>
    <scope>NUCLEOTIDE SEQUENCE [LARGE SCALE GENOMIC DNA]</scope>
    <source>
        <strain evidence="2 4">11a5</strain>
    </source>
</reference>
<dbReference type="EMBL" id="CP011127">
    <property type="protein sequence ID" value="AMU87158.1"/>
    <property type="molecule type" value="Genomic_DNA"/>
</dbReference>
<accession>A0A142VBG7</accession>
<gene>
    <name evidence="3" type="ORF">DEHALATV1_1254</name>
    <name evidence="2" type="ORF">Dm11a5_1332</name>
</gene>
<dbReference type="Proteomes" id="UP000218257">
    <property type="component" value="Chromosome"/>
</dbReference>
<evidence type="ECO:0000313" key="2">
    <source>
        <dbReference type="EMBL" id="AMU87158.1"/>
    </source>
</evidence>
<dbReference type="SUPFAM" id="SSF110849">
    <property type="entry name" value="ParB/Sulfiredoxin"/>
    <property type="match status" value="1"/>
</dbReference>
<dbReference type="PANTHER" id="PTHR33375:SF1">
    <property type="entry name" value="CHROMOSOME-PARTITIONING PROTEIN PARB-RELATED"/>
    <property type="match status" value="1"/>
</dbReference>
<evidence type="ECO:0000313" key="4">
    <source>
        <dbReference type="Proteomes" id="UP000076394"/>
    </source>
</evidence>
<dbReference type="GO" id="GO:0007059">
    <property type="term" value="P:chromosome segregation"/>
    <property type="evidence" value="ECO:0007669"/>
    <property type="project" value="TreeGrafter"/>
</dbReference>
<sequence>MKVIEIPVNKLCEAPWNPNQMDEGVKQLLKNSLSRYGLVEPLVVRPSGEDGFEVLSGNQRLKVLTDLKQEAVPCVVVELNDTEAMLLTQALNGLKGQDDLALKGALLKEILSVIPESEVLSLLPETRNSLQTLSMINEEDLADHLKAWEQAQTAKLSHLQLQFTRPQLETVQEAVSLILPVAKDSKEDNPNTRSTAIFLLCKFYIERRQPE</sequence>
<evidence type="ECO:0000259" key="1">
    <source>
        <dbReference type="SMART" id="SM00470"/>
    </source>
</evidence>
<dbReference type="Proteomes" id="UP000076394">
    <property type="component" value="Chromosome"/>
</dbReference>
<dbReference type="SMART" id="SM00470">
    <property type="entry name" value="ParB"/>
    <property type="match status" value="1"/>
</dbReference>
<dbReference type="PATRIC" id="fig|61435.8.peg.1326"/>
<dbReference type="OrthoDB" id="9771505at2"/>
<dbReference type="InterPro" id="IPR050336">
    <property type="entry name" value="Chromosome_partition/occlusion"/>
</dbReference>
<organism evidence="2 4">
    <name type="scientific">Dehalococcoides mccartyi</name>
    <dbReference type="NCBI Taxonomy" id="61435"/>
    <lineage>
        <taxon>Bacteria</taxon>
        <taxon>Bacillati</taxon>
        <taxon>Chloroflexota</taxon>
        <taxon>Dehalococcoidia</taxon>
        <taxon>Dehalococcoidales</taxon>
        <taxon>Dehalococcoidaceae</taxon>
        <taxon>Dehalococcoides</taxon>
    </lineage>
</organism>